<evidence type="ECO:0000256" key="1">
    <source>
        <dbReference type="ARBA" id="ARBA00004127"/>
    </source>
</evidence>
<dbReference type="InterPro" id="IPR036259">
    <property type="entry name" value="MFS_trans_sf"/>
</dbReference>
<keyword evidence="4 8" id="KW-0812">Transmembrane</keyword>
<feature type="transmembrane region" description="Helical" evidence="8">
    <location>
        <begin position="150"/>
        <end position="170"/>
    </location>
</feature>
<evidence type="ECO:0000256" key="4">
    <source>
        <dbReference type="ARBA" id="ARBA00022692"/>
    </source>
</evidence>
<keyword evidence="5" id="KW-0029">Amino-acid transport</keyword>
<feature type="transmembrane region" description="Helical" evidence="8">
    <location>
        <begin position="42"/>
        <end position="62"/>
    </location>
</feature>
<protein>
    <recommendedName>
        <fullName evidence="8">Protein BTN</fullName>
    </recommendedName>
</protein>
<dbReference type="PANTHER" id="PTHR10981:SF0">
    <property type="entry name" value="BATTENIN"/>
    <property type="match status" value="1"/>
</dbReference>
<sequence>MDRKQWTIYGYFWIFGLINNVLYVVILSAAVDIVGPSLPKTIVLLADITPSLIIKLTSPFFIDKVRYEYRIFILIFLSAVGMFMVSLKSMALCMVGIILASISSGFGEVSFLQLTHYFEEVALNGWSSGTGGAGIIGSGVYMLLTSILKIPVTISLLLFSVMPFAFLLYFKLDRSSIHYTAVDDVSTNVLDTTTMQEGEESIAENFNNTVRVSKTSEKNIFKNILQNFQDTLVDLRALVIPYMLPLTSVYLFEYLINQAVCPTLLFPLDGGHLPSFFHKYRDMYVTYGTLYQFGVFISRTLAHKFRMHNLYLLSFLQALNLIITLFQAWKYIVHVPWPIMILIFYEGLLGGASYVNTFLNIMDEVEPAKREFALGAVSIADSSGVFVAAIIGLFLEPGICRHQVSDGRPWCTLE</sequence>
<dbReference type="InterPro" id="IPR003492">
    <property type="entry name" value="Battenin_disease_Cln3"/>
</dbReference>
<comment type="similarity">
    <text evidence="2 8">Belongs to the battenin family.</text>
</comment>
<comment type="subcellular location">
    <subcellularLocation>
        <location evidence="1">Endomembrane system</location>
        <topology evidence="1">Multi-pass membrane protein</topology>
    </subcellularLocation>
    <subcellularLocation>
        <location evidence="8">Vacuole membrane</location>
        <topology evidence="8">Multi-pass membrane protein</topology>
    </subcellularLocation>
</comment>
<evidence type="ECO:0000313" key="9">
    <source>
        <dbReference type="EMBL" id="KAL3232723.1"/>
    </source>
</evidence>
<dbReference type="EMBL" id="JBEVYD010000005">
    <property type="protein sequence ID" value="KAL3232723.1"/>
    <property type="molecule type" value="Genomic_DNA"/>
</dbReference>
<accession>A0ABR4NVH8</accession>
<dbReference type="Gene3D" id="1.20.1250.20">
    <property type="entry name" value="MFS general substrate transporter like domains"/>
    <property type="match status" value="1"/>
</dbReference>
<feature type="transmembrane region" description="Helical" evidence="8">
    <location>
        <begin position="335"/>
        <end position="359"/>
    </location>
</feature>
<organism evidence="9 10">
    <name type="scientific">Nakaseomyces bracarensis</name>
    <dbReference type="NCBI Taxonomy" id="273131"/>
    <lineage>
        <taxon>Eukaryota</taxon>
        <taxon>Fungi</taxon>
        <taxon>Dikarya</taxon>
        <taxon>Ascomycota</taxon>
        <taxon>Saccharomycotina</taxon>
        <taxon>Saccharomycetes</taxon>
        <taxon>Saccharomycetales</taxon>
        <taxon>Saccharomycetaceae</taxon>
        <taxon>Nakaseomyces</taxon>
    </lineage>
</organism>
<evidence type="ECO:0000256" key="8">
    <source>
        <dbReference type="RuleBase" id="RU361113"/>
    </source>
</evidence>
<feature type="transmembrane region" description="Helical" evidence="8">
    <location>
        <begin position="12"/>
        <end position="30"/>
    </location>
</feature>
<keyword evidence="3" id="KW-0813">Transport</keyword>
<dbReference type="PANTHER" id="PTHR10981">
    <property type="entry name" value="BATTENIN"/>
    <property type="match status" value="1"/>
</dbReference>
<evidence type="ECO:0000256" key="7">
    <source>
        <dbReference type="ARBA" id="ARBA00023136"/>
    </source>
</evidence>
<keyword evidence="8" id="KW-0926">Vacuole</keyword>
<keyword evidence="7 8" id="KW-0472">Membrane</keyword>
<keyword evidence="6 8" id="KW-1133">Transmembrane helix</keyword>
<evidence type="ECO:0000256" key="2">
    <source>
        <dbReference type="ARBA" id="ARBA00007467"/>
    </source>
</evidence>
<feature type="transmembrane region" description="Helical" evidence="8">
    <location>
        <begin position="371"/>
        <end position="395"/>
    </location>
</feature>
<dbReference type="Pfam" id="PF02487">
    <property type="entry name" value="CLN3"/>
    <property type="match status" value="1"/>
</dbReference>
<dbReference type="InterPro" id="IPR018460">
    <property type="entry name" value="Battenin_disease_Cln3_subgr"/>
</dbReference>
<dbReference type="PIRSF" id="PIRSF015974">
    <property type="entry name" value="CLN3_BTN1"/>
    <property type="match status" value="1"/>
</dbReference>
<evidence type="ECO:0000256" key="3">
    <source>
        <dbReference type="ARBA" id="ARBA00022448"/>
    </source>
</evidence>
<feature type="transmembrane region" description="Helical" evidence="8">
    <location>
        <begin position="74"/>
        <end position="102"/>
    </location>
</feature>
<gene>
    <name evidence="9" type="ORF">RNJ44_04639</name>
</gene>
<dbReference type="SUPFAM" id="SSF103473">
    <property type="entry name" value="MFS general substrate transporter"/>
    <property type="match status" value="1"/>
</dbReference>
<dbReference type="PRINTS" id="PR01315">
    <property type="entry name" value="BATTENIN"/>
</dbReference>
<name>A0ABR4NVH8_9SACH</name>
<keyword evidence="10" id="KW-1185">Reference proteome</keyword>
<evidence type="ECO:0000313" key="10">
    <source>
        <dbReference type="Proteomes" id="UP001623330"/>
    </source>
</evidence>
<dbReference type="Proteomes" id="UP001623330">
    <property type="component" value="Unassembled WGS sequence"/>
</dbReference>
<comment type="caution">
    <text evidence="9">The sequence shown here is derived from an EMBL/GenBank/DDBJ whole genome shotgun (WGS) entry which is preliminary data.</text>
</comment>
<reference evidence="9 10" key="1">
    <citation type="submission" date="2024-05" db="EMBL/GenBank/DDBJ databases">
        <title>Long read based assembly of the Candida bracarensis genome reveals expanded adhesin content.</title>
        <authorList>
            <person name="Marcet-Houben M."/>
            <person name="Ksiezopolska E."/>
            <person name="Gabaldon T."/>
        </authorList>
    </citation>
    <scope>NUCLEOTIDE SEQUENCE [LARGE SCALE GENOMIC DNA]</scope>
    <source>
        <strain evidence="9 10">CBM6</strain>
    </source>
</reference>
<evidence type="ECO:0000256" key="5">
    <source>
        <dbReference type="ARBA" id="ARBA00022970"/>
    </source>
</evidence>
<proteinExistence type="inferred from homology"/>
<evidence type="ECO:0000256" key="6">
    <source>
        <dbReference type="ARBA" id="ARBA00022989"/>
    </source>
</evidence>
<feature type="transmembrane region" description="Helical" evidence="8">
    <location>
        <begin position="309"/>
        <end position="329"/>
    </location>
</feature>